<accession>A0ACD4NHA7</accession>
<reference evidence="1" key="1">
    <citation type="submission" date="2022-11" db="EMBL/GenBank/DDBJ databases">
        <title>beta-Carotene-producing bacterium, Jeongeuplla avenae sp. nov., alleviates the salt stress of Arabidopsis seedlings.</title>
        <authorList>
            <person name="Jiang L."/>
            <person name="Lee J."/>
        </authorList>
    </citation>
    <scope>NUCLEOTIDE SEQUENCE</scope>
    <source>
        <strain evidence="1">DY_R2A_6</strain>
    </source>
</reference>
<proteinExistence type="predicted"/>
<organism evidence="1 2">
    <name type="scientific">Antarcticirhabdus aurantiaca</name>
    <dbReference type="NCBI Taxonomy" id="2606717"/>
    <lineage>
        <taxon>Bacteria</taxon>
        <taxon>Pseudomonadati</taxon>
        <taxon>Pseudomonadota</taxon>
        <taxon>Alphaproteobacteria</taxon>
        <taxon>Hyphomicrobiales</taxon>
        <taxon>Aurantimonadaceae</taxon>
        <taxon>Antarcticirhabdus</taxon>
    </lineage>
</organism>
<sequence>MKNALDPPLAATPPDVLPRRRPGFAGVLALGAWLLAGLSLVAYLAAAWNPDLLARYAPIYLSGLWTTIQLVAISFVAGALISVPVALGRGSKGFVQRDLSTAYVVLFRGTPFIAQLFLIYYGFGQFRDFFETIGLWGFFREPWYCAIFALALNTAAYQAEILRGAVASVPKGQWEGAKSLGLSRLTTLRKVILPQAAIVALRPYTNEVILMVKASAIVAIITVYDLLGETRRAYSRTFDFQTYIWAAILYLLIVELLRHATNFAERRLTRHLRR</sequence>
<dbReference type="Proteomes" id="UP001163223">
    <property type="component" value="Chromosome"/>
</dbReference>
<gene>
    <name evidence="1" type="ORF">OXU80_14875</name>
</gene>
<protein>
    <submittedName>
        <fullName evidence="1">ABC transporter permease</fullName>
    </submittedName>
</protein>
<evidence type="ECO:0000313" key="1">
    <source>
        <dbReference type="EMBL" id="WAJ26195.1"/>
    </source>
</evidence>
<name>A0ACD4NHA7_9HYPH</name>
<dbReference type="EMBL" id="CP113520">
    <property type="protein sequence ID" value="WAJ26195.1"/>
    <property type="molecule type" value="Genomic_DNA"/>
</dbReference>
<keyword evidence="2" id="KW-1185">Reference proteome</keyword>
<evidence type="ECO:0000313" key="2">
    <source>
        <dbReference type="Proteomes" id="UP001163223"/>
    </source>
</evidence>